<keyword evidence="2 8" id="KW-0813">Transport</keyword>
<keyword evidence="5 8" id="KW-0472">Membrane</keyword>
<dbReference type="NCBIfam" id="NF004402">
    <property type="entry name" value="PRK05758.2-2"/>
    <property type="match status" value="1"/>
</dbReference>
<keyword evidence="3 8" id="KW-0375">Hydrogen ion transport</keyword>
<keyword evidence="6 8" id="KW-0139">CF(1)</keyword>
<dbReference type="PRINTS" id="PR00125">
    <property type="entry name" value="ATPASEDELTA"/>
</dbReference>
<dbReference type="GO" id="GO:0046933">
    <property type="term" value="F:proton-transporting ATP synthase activity, rotational mechanism"/>
    <property type="evidence" value="ECO:0007669"/>
    <property type="project" value="UniProtKB-UniRule"/>
</dbReference>
<comment type="subcellular location">
    <subcellularLocation>
        <location evidence="8">Cell membrane</location>
        <topology evidence="8">Peripheral membrane protein</topology>
    </subcellularLocation>
    <subcellularLocation>
        <location evidence="1">Membrane</location>
    </subcellularLocation>
</comment>
<protein>
    <recommendedName>
        <fullName evidence="8">ATP synthase subunit delta</fullName>
    </recommendedName>
    <alternativeName>
        <fullName evidence="8">ATP synthase F(1) sector subunit delta</fullName>
    </alternativeName>
    <alternativeName>
        <fullName evidence="8">F-type ATPase subunit delta</fullName>
        <shortName evidence="8">F-ATPase subunit delta</shortName>
    </alternativeName>
</protein>
<organism evidence="9 10">
    <name type="scientific">Alkalilimnicola ehrlichii</name>
    <dbReference type="NCBI Taxonomy" id="351052"/>
    <lineage>
        <taxon>Bacteria</taxon>
        <taxon>Pseudomonadati</taxon>
        <taxon>Pseudomonadota</taxon>
        <taxon>Gammaproteobacteria</taxon>
        <taxon>Chromatiales</taxon>
        <taxon>Ectothiorhodospiraceae</taxon>
        <taxon>Alkalilimnicola</taxon>
    </lineage>
</organism>
<comment type="similarity">
    <text evidence="8">Belongs to the ATPase delta chain family.</text>
</comment>
<evidence type="ECO:0000256" key="3">
    <source>
        <dbReference type="ARBA" id="ARBA00022781"/>
    </source>
</evidence>
<dbReference type="EMBL" id="NFZW01000004">
    <property type="protein sequence ID" value="RFA38218.1"/>
    <property type="molecule type" value="Genomic_DNA"/>
</dbReference>
<dbReference type="NCBIfam" id="TIGR01145">
    <property type="entry name" value="ATP_synt_delta"/>
    <property type="match status" value="1"/>
</dbReference>
<evidence type="ECO:0000256" key="8">
    <source>
        <dbReference type="HAMAP-Rule" id="MF_01416"/>
    </source>
</evidence>
<accession>A0A3E0WYW7</accession>
<evidence type="ECO:0000313" key="9">
    <source>
        <dbReference type="EMBL" id="RFA38218.1"/>
    </source>
</evidence>
<dbReference type="PANTHER" id="PTHR11910">
    <property type="entry name" value="ATP SYNTHASE DELTA CHAIN"/>
    <property type="match status" value="1"/>
</dbReference>
<comment type="function">
    <text evidence="8">This protein is part of the stalk that links CF(0) to CF(1). It either transmits conformational changes from CF(0) to CF(1) or is implicated in proton conduction.</text>
</comment>
<dbReference type="HAMAP" id="MF_01416">
    <property type="entry name" value="ATP_synth_delta_bact"/>
    <property type="match status" value="1"/>
</dbReference>
<comment type="caution">
    <text evidence="9">The sequence shown here is derived from an EMBL/GenBank/DDBJ whole genome shotgun (WGS) entry which is preliminary data.</text>
</comment>
<evidence type="ECO:0000256" key="2">
    <source>
        <dbReference type="ARBA" id="ARBA00022448"/>
    </source>
</evidence>
<gene>
    <name evidence="8" type="primary">atpH</name>
    <name evidence="9" type="ORF">CAL65_05075</name>
</gene>
<dbReference type="RefSeq" id="WP_116301067.1">
    <property type="nucleotide sequence ID" value="NZ_NFZV01000003.1"/>
</dbReference>
<evidence type="ECO:0000313" key="10">
    <source>
        <dbReference type="Proteomes" id="UP000256763"/>
    </source>
</evidence>
<evidence type="ECO:0000256" key="6">
    <source>
        <dbReference type="ARBA" id="ARBA00023196"/>
    </source>
</evidence>
<dbReference type="InterPro" id="IPR026015">
    <property type="entry name" value="ATP_synth_OSCP/delta_N_sf"/>
</dbReference>
<dbReference type="GO" id="GO:0045259">
    <property type="term" value="C:proton-transporting ATP synthase complex"/>
    <property type="evidence" value="ECO:0007669"/>
    <property type="project" value="UniProtKB-KW"/>
</dbReference>
<keyword evidence="10" id="KW-1185">Reference proteome</keyword>
<dbReference type="OrthoDB" id="9816221at2"/>
<keyword evidence="7 8" id="KW-0066">ATP synthesis</keyword>
<dbReference type="Proteomes" id="UP000256763">
    <property type="component" value="Unassembled WGS sequence"/>
</dbReference>
<evidence type="ECO:0000256" key="1">
    <source>
        <dbReference type="ARBA" id="ARBA00004370"/>
    </source>
</evidence>
<dbReference type="Pfam" id="PF00213">
    <property type="entry name" value="OSCP"/>
    <property type="match status" value="1"/>
</dbReference>
<dbReference type="AlphaFoldDB" id="A0A3E0WYW7"/>
<evidence type="ECO:0000256" key="4">
    <source>
        <dbReference type="ARBA" id="ARBA00023065"/>
    </source>
</evidence>
<dbReference type="InterPro" id="IPR000711">
    <property type="entry name" value="ATPase_OSCP/dsu"/>
</dbReference>
<comment type="function">
    <text evidence="8">F(1)F(0) ATP synthase produces ATP from ADP in the presence of a proton or sodium gradient. F-type ATPases consist of two structural domains, F(1) containing the extramembraneous catalytic core and F(0) containing the membrane proton channel, linked together by a central stalk and a peripheral stalk. During catalysis, ATP synthesis in the catalytic domain of F(1) is coupled via a rotary mechanism of the central stalk subunits to proton translocation.</text>
</comment>
<dbReference type="GO" id="GO:0005886">
    <property type="term" value="C:plasma membrane"/>
    <property type="evidence" value="ECO:0007669"/>
    <property type="project" value="UniProtKB-SubCell"/>
</dbReference>
<keyword evidence="8" id="KW-1003">Cell membrane</keyword>
<evidence type="ECO:0000256" key="7">
    <source>
        <dbReference type="ARBA" id="ARBA00023310"/>
    </source>
</evidence>
<sequence length="178" mass="19454">MAELGTIARPYAQAVYELAKDTGQLPQWSEQLDFAAAVASDNLMQGLLLSPRFSPAQLEEMFIKVCEERLTDQGRNMIRLLAENRRLHLLPQIAKQFADLRAAAEKTLQARLISAQPVEPAAQEKLAEALGKRLDVKVTLTNEIDAGLLGGAVIRAGDLVIDGSVRGRLERLAAGLNR</sequence>
<dbReference type="SUPFAM" id="SSF47928">
    <property type="entry name" value="N-terminal domain of the delta subunit of the F1F0-ATP synthase"/>
    <property type="match status" value="1"/>
</dbReference>
<dbReference type="Gene3D" id="1.10.520.20">
    <property type="entry name" value="N-terminal domain of the delta subunit of the F1F0-ATP synthase"/>
    <property type="match status" value="1"/>
</dbReference>
<proteinExistence type="inferred from homology"/>
<name>A0A3E0WYW7_9GAMM</name>
<keyword evidence="4 8" id="KW-0406">Ion transport</keyword>
<reference evidence="10" key="1">
    <citation type="submission" date="2017-05" db="EMBL/GenBank/DDBJ databases">
        <authorList>
            <person name="Sharma S."/>
            <person name="Sidhu C."/>
            <person name="Pinnaka A.K."/>
        </authorList>
    </citation>
    <scope>NUCLEOTIDE SEQUENCE [LARGE SCALE GENOMIC DNA]</scope>
    <source>
        <strain evidence="10">AK93</strain>
    </source>
</reference>
<evidence type="ECO:0000256" key="5">
    <source>
        <dbReference type="ARBA" id="ARBA00023136"/>
    </source>
</evidence>